<keyword evidence="2" id="KW-1185">Reference proteome</keyword>
<gene>
    <name evidence="1" type="ORF">UL81_05530</name>
</gene>
<dbReference type="SMART" id="SM00849">
    <property type="entry name" value="Lactamase_B"/>
    <property type="match status" value="1"/>
</dbReference>
<proteinExistence type="predicted"/>
<dbReference type="GO" id="GO:0016787">
    <property type="term" value="F:hydrolase activity"/>
    <property type="evidence" value="ECO:0007669"/>
    <property type="project" value="UniProtKB-KW"/>
</dbReference>
<dbReference type="KEGG" id="ccj:UL81_05530"/>
<name>A0A0F6TBC6_9CORY</name>
<dbReference type="PATRIC" id="fig|161896.4.peg.1085"/>
<dbReference type="Gene3D" id="3.60.15.10">
    <property type="entry name" value="Ribonuclease Z/Hydroxyacylglutathione hydrolase-like"/>
    <property type="match status" value="1"/>
</dbReference>
<dbReference type="AlphaFoldDB" id="A0A0F6TBC6"/>
<dbReference type="SUPFAM" id="SSF56281">
    <property type="entry name" value="Metallo-hydrolase/oxidoreductase"/>
    <property type="match status" value="1"/>
</dbReference>
<evidence type="ECO:0000313" key="2">
    <source>
        <dbReference type="Proteomes" id="UP000033566"/>
    </source>
</evidence>
<dbReference type="CDD" id="cd06262">
    <property type="entry name" value="metallo-hydrolase-like_MBL-fold"/>
    <property type="match status" value="1"/>
</dbReference>
<dbReference type="PANTHER" id="PTHR46233">
    <property type="entry name" value="HYDROXYACYLGLUTATHIONE HYDROLASE GLOC"/>
    <property type="match status" value="1"/>
</dbReference>
<dbReference type="RefSeq" id="WP_035105544.1">
    <property type="nucleotide sequence ID" value="NZ_CP011311.1"/>
</dbReference>
<dbReference type="InterPro" id="IPR001279">
    <property type="entry name" value="Metallo-B-lactamas"/>
</dbReference>
<evidence type="ECO:0000313" key="1">
    <source>
        <dbReference type="EMBL" id="AKE39074.1"/>
    </source>
</evidence>
<sequence length="200" mass="22129">MTNPITLHQISVSEMDNNCYLLCCDGQGLLIDAADKPNEIFSMAQEAGVEITHVLTTHRHWDHVRALPEVLKKTGAKHYAPFLDSPAIPAEVDVELRHGDVIEFAGHEIPVIILRGHTPGGAAIAVEIDGVTNLFVGDSLFPGGVGKTTSEGDFVRLYKDVTERIFDLYPDSAIVRPGHGESTTLDDERPHLGEWWDRRW</sequence>
<dbReference type="Pfam" id="PF00753">
    <property type="entry name" value="Lactamase_B"/>
    <property type="match status" value="1"/>
</dbReference>
<dbReference type="EMBL" id="CP011311">
    <property type="protein sequence ID" value="AKE39074.1"/>
    <property type="molecule type" value="Genomic_DNA"/>
</dbReference>
<dbReference type="STRING" id="161896.UL81_05530"/>
<dbReference type="HOGENOM" id="CLU_030571_5_4_11"/>
<protein>
    <submittedName>
        <fullName evidence="1">Zn-dependent hydrolase, glyoxylase</fullName>
    </submittedName>
</protein>
<keyword evidence="1" id="KW-0378">Hydrolase</keyword>
<dbReference type="InterPro" id="IPR036866">
    <property type="entry name" value="RibonucZ/Hydroxyglut_hydro"/>
</dbReference>
<accession>A0A0F6TBC6</accession>
<dbReference type="InterPro" id="IPR051453">
    <property type="entry name" value="MBL_Glyoxalase_II"/>
</dbReference>
<dbReference type="OrthoDB" id="2971563at2"/>
<dbReference type="Proteomes" id="UP000033566">
    <property type="component" value="Chromosome"/>
</dbReference>
<reference evidence="1 2" key="1">
    <citation type="journal article" date="2015" name="Genome Announc.">
        <title>Complete Genome Sequence of Corynebacterium camporealensis DSM 44610, Isolated from the Milk of a Manchega Sheep with Subclinical Mastitis.</title>
        <authorList>
            <person name="Ruckert C."/>
            <person name="Albersmeier A."/>
            <person name="Winkler A."/>
            <person name="Tauch A."/>
        </authorList>
    </citation>
    <scope>NUCLEOTIDE SEQUENCE [LARGE SCALE GENOMIC DNA]</scope>
    <source>
        <strain evidence="1 2">DSM 44610</strain>
    </source>
</reference>
<dbReference type="PANTHER" id="PTHR46233:SF1">
    <property type="entry name" value="CONSERVED PROTEIN"/>
    <property type="match status" value="1"/>
</dbReference>
<organism evidence="1 2">
    <name type="scientific">Corynebacterium camporealensis</name>
    <dbReference type="NCBI Taxonomy" id="161896"/>
    <lineage>
        <taxon>Bacteria</taxon>
        <taxon>Bacillati</taxon>
        <taxon>Actinomycetota</taxon>
        <taxon>Actinomycetes</taxon>
        <taxon>Mycobacteriales</taxon>
        <taxon>Corynebacteriaceae</taxon>
        <taxon>Corynebacterium</taxon>
    </lineage>
</organism>